<dbReference type="EMBL" id="CAUYUJ010002448">
    <property type="protein sequence ID" value="CAK0800841.1"/>
    <property type="molecule type" value="Genomic_DNA"/>
</dbReference>
<evidence type="ECO:0000256" key="6">
    <source>
        <dbReference type="SAM" id="MobiDB-lite"/>
    </source>
</evidence>
<dbReference type="Proteomes" id="UP001189429">
    <property type="component" value="Unassembled WGS sequence"/>
</dbReference>
<feature type="region of interest" description="Disordered" evidence="6">
    <location>
        <begin position="57"/>
        <end position="101"/>
    </location>
</feature>
<evidence type="ECO:0000256" key="3">
    <source>
        <dbReference type="ARBA" id="ARBA00022490"/>
    </source>
</evidence>
<accession>A0ABN9Q8I3</accession>
<keyword evidence="3" id="KW-0963">Cytoplasm</keyword>
<reference evidence="8" key="1">
    <citation type="submission" date="2023-10" db="EMBL/GenBank/DDBJ databases">
        <authorList>
            <person name="Chen Y."/>
            <person name="Shah S."/>
            <person name="Dougan E. K."/>
            <person name="Thang M."/>
            <person name="Chan C."/>
        </authorList>
    </citation>
    <scope>NUCLEOTIDE SEQUENCE [LARGE SCALE GENOMIC DNA]</scope>
</reference>
<dbReference type="InterPro" id="IPR038633">
    <property type="entry name" value="Rpn13/ADRM1_Pru_sf"/>
</dbReference>
<evidence type="ECO:0000256" key="4">
    <source>
        <dbReference type="ARBA" id="ARBA00022942"/>
    </source>
</evidence>
<evidence type="ECO:0000313" key="9">
    <source>
        <dbReference type="Proteomes" id="UP001189429"/>
    </source>
</evidence>
<evidence type="ECO:0000256" key="1">
    <source>
        <dbReference type="ARBA" id="ARBA00004123"/>
    </source>
</evidence>
<name>A0ABN9Q8I3_9DINO</name>
<dbReference type="InterPro" id="IPR006773">
    <property type="entry name" value="Rpn13/ADRM1"/>
</dbReference>
<evidence type="ECO:0000256" key="5">
    <source>
        <dbReference type="ARBA" id="ARBA00023242"/>
    </source>
</evidence>
<evidence type="ECO:0000313" key="8">
    <source>
        <dbReference type="EMBL" id="CAK0800841.1"/>
    </source>
</evidence>
<feature type="compositionally biased region" description="Low complexity" evidence="6">
    <location>
        <begin position="62"/>
        <end position="75"/>
    </location>
</feature>
<evidence type="ECO:0000259" key="7">
    <source>
        <dbReference type="PROSITE" id="PS51917"/>
    </source>
</evidence>
<keyword evidence="9" id="KW-1185">Reference proteome</keyword>
<gene>
    <name evidence="8" type="ORF">PCOR1329_LOCUS8880</name>
</gene>
<evidence type="ECO:0000256" key="2">
    <source>
        <dbReference type="ARBA" id="ARBA00004496"/>
    </source>
</evidence>
<feature type="domain" description="Pru" evidence="7">
    <location>
        <begin position="1"/>
        <end position="74"/>
    </location>
</feature>
<dbReference type="PANTHER" id="PTHR12225">
    <property type="entry name" value="ADHESION REGULATING MOLECULE 1 110 KDA CELL MEMBRANE GLYCOPROTEIN"/>
    <property type="match status" value="1"/>
</dbReference>
<comment type="subcellular location">
    <subcellularLocation>
        <location evidence="2">Cytoplasm</location>
    </subcellularLocation>
    <subcellularLocation>
        <location evidence="1">Nucleus</location>
    </subcellularLocation>
</comment>
<keyword evidence="4" id="KW-0647">Proteasome</keyword>
<feature type="compositionally biased region" description="Basic residues" evidence="6">
    <location>
        <begin position="76"/>
        <end position="101"/>
    </location>
</feature>
<dbReference type="Gene3D" id="2.30.29.70">
    <property type="entry name" value="Proteasomal ubiquitin receptor Rpn13/ADRM1"/>
    <property type="match status" value="1"/>
</dbReference>
<proteinExistence type="predicted"/>
<dbReference type="PANTHER" id="PTHR12225:SF0">
    <property type="entry name" value="PROTEASOMAL UBIQUITIN RECEPTOR ADRM1"/>
    <property type="match status" value="1"/>
</dbReference>
<keyword evidence="5" id="KW-0539">Nucleus</keyword>
<sequence length="101" mass="12064">MHFQWFDREKNETSVDLIVINDAYFEKIEKCKDGRVYILRFTSSDKKLFFWMQDLRRRRTATRSSSRSSTRPSAPRSRRRAPGGRRPRLARGLPRRASTRS</sequence>
<dbReference type="Pfam" id="PF04683">
    <property type="entry name" value="Rpn13_ADRM1_Pru"/>
    <property type="match status" value="1"/>
</dbReference>
<organism evidence="8 9">
    <name type="scientific">Prorocentrum cordatum</name>
    <dbReference type="NCBI Taxonomy" id="2364126"/>
    <lineage>
        <taxon>Eukaryota</taxon>
        <taxon>Sar</taxon>
        <taxon>Alveolata</taxon>
        <taxon>Dinophyceae</taxon>
        <taxon>Prorocentrales</taxon>
        <taxon>Prorocentraceae</taxon>
        <taxon>Prorocentrum</taxon>
    </lineage>
</organism>
<protein>
    <recommendedName>
        <fullName evidence="7">Pru domain-containing protein</fullName>
    </recommendedName>
</protein>
<dbReference type="PROSITE" id="PS51917">
    <property type="entry name" value="PRU"/>
    <property type="match status" value="1"/>
</dbReference>
<comment type="caution">
    <text evidence="8">The sequence shown here is derived from an EMBL/GenBank/DDBJ whole genome shotgun (WGS) entry which is preliminary data.</text>
</comment>
<dbReference type="InterPro" id="IPR044868">
    <property type="entry name" value="Rpn13/ADRM1_Pru"/>
</dbReference>